<keyword evidence="7 9" id="KW-0472">Membrane</keyword>
<organism evidence="11 12">
    <name type="scientific">Streptomyces tauricus</name>
    <dbReference type="NCBI Taxonomy" id="68274"/>
    <lineage>
        <taxon>Bacteria</taxon>
        <taxon>Bacillati</taxon>
        <taxon>Actinomycetota</taxon>
        <taxon>Actinomycetes</taxon>
        <taxon>Kitasatosporales</taxon>
        <taxon>Streptomycetaceae</taxon>
        <taxon>Streptomyces</taxon>
        <taxon>Streptomyces aurantiacus group</taxon>
    </lineage>
</organism>
<feature type="transmembrane region" description="Helical" evidence="9">
    <location>
        <begin position="405"/>
        <end position="423"/>
    </location>
</feature>
<feature type="transmembrane region" description="Helical" evidence="9">
    <location>
        <begin position="103"/>
        <end position="125"/>
    </location>
</feature>
<feature type="transmembrane region" description="Helical" evidence="9">
    <location>
        <begin position="300"/>
        <end position="317"/>
    </location>
</feature>
<feature type="transmembrane region" description="Helical" evidence="9">
    <location>
        <begin position="47"/>
        <end position="66"/>
    </location>
</feature>
<dbReference type="InterPro" id="IPR004638">
    <property type="entry name" value="EmrB-like"/>
</dbReference>
<keyword evidence="8" id="KW-0046">Antibiotic resistance</keyword>
<dbReference type="Gene3D" id="1.20.1250.20">
    <property type="entry name" value="MFS general substrate transporter like domains"/>
    <property type="match status" value="1"/>
</dbReference>
<evidence type="ECO:0000256" key="1">
    <source>
        <dbReference type="ARBA" id="ARBA00004651"/>
    </source>
</evidence>
<dbReference type="PANTHER" id="PTHR42718">
    <property type="entry name" value="MAJOR FACILITATOR SUPERFAMILY MULTIDRUG TRANSPORTER MFSC"/>
    <property type="match status" value="1"/>
</dbReference>
<evidence type="ECO:0000256" key="4">
    <source>
        <dbReference type="ARBA" id="ARBA00022475"/>
    </source>
</evidence>
<accession>A0ABZ1JLK5</accession>
<reference evidence="11" key="1">
    <citation type="submission" date="2022-10" db="EMBL/GenBank/DDBJ databases">
        <title>The complete genomes of actinobacterial strains from the NBC collection.</title>
        <authorList>
            <person name="Joergensen T.S."/>
            <person name="Alvarez Arevalo M."/>
            <person name="Sterndorff E.B."/>
            <person name="Faurdal D."/>
            <person name="Vuksanovic O."/>
            <person name="Mourched A.-S."/>
            <person name="Charusanti P."/>
            <person name="Shaw S."/>
            <person name="Blin K."/>
            <person name="Weber T."/>
        </authorList>
    </citation>
    <scope>NUCLEOTIDE SEQUENCE</scope>
    <source>
        <strain evidence="11">NBC_00189</strain>
    </source>
</reference>
<evidence type="ECO:0000256" key="8">
    <source>
        <dbReference type="ARBA" id="ARBA00023251"/>
    </source>
</evidence>
<dbReference type="InterPro" id="IPR036259">
    <property type="entry name" value="MFS_trans_sf"/>
</dbReference>
<evidence type="ECO:0000256" key="7">
    <source>
        <dbReference type="ARBA" id="ARBA00023136"/>
    </source>
</evidence>
<dbReference type="Proteomes" id="UP001432166">
    <property type="component" value="Chromosome"/>
</dbReference>
<feature type="transmembrane region" description="Helical" evidence="9">
    <location>
        <begin position="435"/>
        <end position="457"/>
    </location>
</feature>
<evidence type="ECO:0000313" key="11">
    <source>
        <dbReference type="EMBL" id="WTP51914.1"/>
    </source>
</evidence>
<keyword evidence="12" id="KW-1185">Reference proteome</keyword>
<protein>
    <submittedName>
        <fullName evidence="11">MFS transporter</fullName>
    </submittedName>
</protein>
<dbReference type="NCBIfam" id="TIGR00711">
    <property type="entry name" value="efflux_EmrB"/>
    <property type="match status" value="1"/>
</dbReference>
<proteinExistence type="inferred from homology"/>
<feature type="transmembrane region" description="Helical" evidence="9">
    <location>
        <begin position="329"/>
        <end position="348"/>
    </location>
</feature>
<feature type="transmembrane region" description="Helical" evidence="9">
    <location>
        <begin position="200"/>
        <end position="218"/>
    </location>
</feature>
<evidence type="ECO:0000256" key="3">
    <source>
        <dbReference type="ARBA" id="ARBA00022448"/>
    </source>
</evidence>
<dbReference type="InterPro" id="IPR020846">
    <property type="entry name" value="MFS_dom"/>
</dbReference>
<keyword evidence="6 9" id="KW-1133">Transmembrane helix</keyword>
<dbReference type="PRINTS" id="PR01036">
    <property type="entry name" value="TCRTETB"/>
</dbReference>
<dbReference type="Pfam" id="PF07690">
    <property type="entry name" value="MFS_1"/>
    <property type="match status" value="1"/>
</dbReference>
<feature type="transmembrane region" description="Helical" evidence="9">
    <location>
        <begin position="78"/>
        <end position="97"/>
    </location>
</feature>
<keyword evidence="5 9" id="KW-0812">Transmembrane</keyword>
<feature type="transmembrane region" description="Helical" evidence="9">
    <location>
        <begin position="264"/>
        <end position="288"/>
    </location>
</feature>
<dbReference type="Gene3D" id="1.20.1720.10">
    <property type="entry name" value="Multidrug resistance protein D"/>
    <property type="match status" value="1"/>
</dbReference>
<dbReference type="EMBL" id="CP108133">
    <property type="protein sequence ID" value="WTP51914.1"/>
    <property type="molecule type" value="Genomic_DNA"/>
</dbReference>
<dbReference type="SUPFAM" id="SSF103473">
    <property type="entry name" value="MFS general substrate transporter"/>
    <property type="match status" value="1"/>
</dbReference>
<feature type="transmembrane region" description="Helical" evidence="9">
    <location>
        <begin position="137"/>
        <end position="156"/>
    </location>
</feature>
<evidence type="ECO:0000256" key="9">
    <source>
        <dbReference type="SAM" id="Phobius"/>
    </source>
</evidence>
<sequence>MPELSPRRRQLVLAICCMSLLIVSLDNTVLNVALPSMQKDLHASLAGMQWTIDAYTLVLASLLMLAGSTADRIGRRKVFMAGLVVFTVGSVLCSLAPNLESLVAFRMIQAVGGSMLNPVAMSIITNTFTDPRERARAIGVWGAVVGISMAAGPLVGGLLVDSVGWRSIFWVNLPVGLAALLLTLRYVPESRAPKARRPDPVGQLLVIALLGSLTYAIIEAPSSGAGKVLVFGGIALVALVTLLRYEPRRDEPLIDLRFFRSAPFSGATVVAVSAFAALGGFLFLSTLYLQNVRGLSALDAGLWMLPMAAMTFVCAPLSGRLVGNRGPRFSLLIAGTAMTVSGVLFAAFEAETANVTLVIGYVLFGLGFGFVNAPITNTAVSGMPRAQAGVAAAVASTSRQIGQTLGVAVIGAVLASGVGTSSYRDTFVSAARPAWWIIAACGLSVLVVGAVSSGPWARATAARTADRLSSPEVKESAGIT</sequence>
<name>A0ABZ1JLK5_9ACTN</name>
<keyword evidence="4" id="KW-1003">Cell membrane</keyword>
<dbReference type="CDD" id="cd17321">
    <property type="entry name" value="MFS_MMR_MDR_like"/>
    <property type="match status" value="1"/>
</dbReference>
<feature type="domain" description="Major facilitator superfamily (MFS) profile" evidence="10">
    <location>
        <begin position="12"/>
        <end position="457"/>
    </location>
</feature>
<dbReference type="PANTHER" id="PTHR42718:SF9">
    <property type="entry name" value="MAJOR FACILITATOR SUPERFAMILY MULTIDRUG TRANSPORTER MFSC"/>
    <property type="match status" value="1"/>
</dbReference>
<evidence type="ECO:0000256" key="2">
    <source>
        <dbReference type="ARBA" id="ARBA00008537"/>
    </source>
</evidence>
<feature type="transmembrane region" description="Helical" evidence="9">
    <location>
        <begin position="168"/>
        <end position="188"/>
    </location>
</feature>
<feature type="transmembrane region" description="Helical" evidence="9">
    <location>
        <begin position="354"/>
        <end position="375"/>
    </location>
</feature>
<gene>
    <name evidence="11" type="ORF">OG288_28590</name>
</gene>
<keyword evidence="3" id="KW-0813">Transport</keyword>
<comment type="similarity">
    <text evidence="2">Belongs to the major facilitator superfamily. EmrB family.</text>
</comment>
<feature type="transmembrane region" description="Helical" evidence="9">
    <location>
        <begin position="224"/>
        <end position="243"/>
    </location>
</feature>
<evidence type="ECO:0000313" key="12">
    <source>
        <dbReference type="Proteomes" id="UP001432166"/>
    </source>
</evidence>
<evidence type="ECO:0000256" key="5">
    <source>
        <dbReference type="ARBA" id="ARBA00022692"/>
    </source>
</evidence>
<dbReference type="InterPro" id="IPR011701">
    <property type="entry name" value="MFS"/>
</dbReference>
<evidence type="ECO:0000256" key="6">
    <source>
        <dbReference type="ARBA" id="ARBA00022989"/>
    </source>
</evidence>
<evidence type="ECO:0000259" key="10">
    <source>
        <dbReference type="PROSITE" id="PS50850"/>
    </source>
</evidence>
<dbReference type="RefSeq" id="WP_328938580.1">
    <property type="nucleotide sequence ID" value="NZ_CP108133.1"/>
</dbReference>
<comment type="subcellular location">
    <subcellularLocation>
        <location evidence="1">Cell membrane</location>
        <topology evidence="1">Multi-pass membrane protein</topology>
    </subcellularLocation>
</comment>
<dbReference type="PROSITE" id="PS50850">
    <property type="entry name" value="MFS"/>
    <property type="match status" value="1"/>
</dbReference>